<dbReference type="Gene3D" id="3.40.50.1820">
    <property type="entry name" value="alpha/beta hydrolase"/>
    <property type="match status" value="1"/>
</dbReference>
<comment type="caution">
    <text evidence="4">The sequence shown here is derived from an EMBL/GenBank/DDBJ whole genome shotgun (WGS) entry which is preliminary data.</text>
</comment>
<evidence type="ECO:0000313" key="5">
    <source>
        <dbReference type="Proteomes" id="UP000655751"/>
    </source>
</evidence>
<name>A0A931I9Z0_9NOCA</name>
<dbReference type="GO" id="GO:0016787">
    <property type="term" value="F:hydrolase activity"/>
    <property type="evidence" value="ECO:0007669"/>
    <property type="project" value="UniProtKB-KW"/>
</dbReference>
<evidence type="ECO:0000256" key="3">
    <source>
        <dbReference type="SAM" id="SignalP"/>
    </source>
</evidence>
<dbReference type="Proteomes" id="UP000655751">
    <property type="component" value="Unassembled WGS sequence"/>
</dbReference>
<feature type="signal peptide" evidence="3">
    <location>
        <begin position="1"/>
        <end position="36"/>
    </location>
</feature>
<evidence type="ECO:0000256" key="2">
    <source>
        <dbReference type="SAM" id="MobiDB-lite"/>
    </source>
</evidence>
<reference evidence="4" key="1">
    <citation type="submission" date="2020-11" db="EMBL/GenBank/DDBJ databases">
        <title>Nocardia NEAU-351.nov., a novel actinomycete isolated from the cow dung.</title>
        <authorList>
            <person name="Zhang X."/>
        </authorList>
    </citation>
    <scope>NUCLEOTIDE SEQUENCE</scope>
    <source>
        <strain evidence="4">NEAU-351</strain>
    </source>
</reference>
<keyword evidence="3" id="KW-0732">Signal</keyword>
<dbReference type="AlphaFoldDB" id="A0A931I9Z0"/>
<dbReference type="EMBL" id="JADMLG010000005">
    <property type="protein sequence ID" value="MBH0777687.1"/>
    <property type="molecule type" value="Genomic_DNA"/>
</dbReference>
<feature type="region of interest" description="Disordered" evidence="2">
    <location>
        <begin position="157"/>
        <end position="185"/>
    </location>
</feature>
<keyword evidence="5" id="KW-1185">Reference proteome</keyword>
<feature type="chain" id="PRO_5037783040" evidence="3">
    <location>
        <begin position="37"/>
        <end position="483"/>
    </location>
</feature>
<organism evidence="4 5">
    <name type="scientific">Nocardia bovistercoris</name>
    <dbReference type="NCBI Taxonomy" id="2785916"/>
    <lineage>
        <taxon>Bacteria</taxon>
        <taxon>Bacillati</taxon>
        <taxon>Actinomycetota</taxon>
        <taxon>Actinomycetes</taxon>
        <taxon>Mycobacteriales</taxon>
        <taxon>Nocardiaceae</taxon>
        <taxon>Nocardia</taxon>
    </lineage>
</organism>
<feature type="region of interest" description="Disordered" evidence="2">
    <location>
        <begin position="223"/>
        <end position="264"/>
    </location>
</feature>
<protein>
    <submittedName>
        <fullName evidence="4">Cutinase family protein</fullName>
    </submittedName>
</protein>
<evidence type="ECO:0000256" key="1">
    <source>
        <dbReference type="ARBA" id="ARBA00022801"/>
    </source>
</evidence>
<keyword evidence="1" id="KW-0378">Hydrolase</keyword>
<dbReference type="InterPro" id="IPR000675">
    <property type="entry name" value="Cutinase/axe"/>
</dbReference>
<dbReference type="InterPro" id="IPR029058">
    <property type="entry name" value="AB_hydrolase_fold"/>
</dbReference>
<feature type="compositionally biased region" description="Low complexity" evidence="2">
    <location>
        <begin position="240"/>
        <end position="263"/>
    </location>
</feature>
<dbReference type="SMART" id="SM01110">
    <property type="entry name" value="Cutinase"/>
    <property type="match status" value="1"/>
</dbReference>
<dbReference type="InterPro" id="IPR006311">
    <property type="entry name" value="TAT_signal"/>
</dbReference>
<dbReference type="SUPFAM" id="SSF53474">
    <property type="entry name" value="alpha/beta-Hydrolases"/>
    <property type="match status" value="1"/>
</dbReference>
<accession>A0A931I9Z0</accession>
<dbReference type="RefSeq" id="WP_196150000.1">
    <property type="nucleotide sequence ID" value="NZ_JADMLG010000005.1"/>
</dbReference>
<feature type="region of interest" description="Disordered" evidence="2">
    <location>
        <begin position="439"/>
        <end position="465"/>
    </location>
</feature>
<gene>
    <name evidence="4" type="ORF">IT779_15535</name>
</gene>
<proteinExistence type="predicted"/>
<dbReference type="PROSITE" id="PS51318">
    <property type="entry name" value="TAT"/>
    <property type="match status" value="1"/>
</dbReference>
<sequence>MSTHDTPLPAHIRRRFLRVLLCAALATATAAGTATAAPPTTPAPGSCPRWTAVLVPGTWETSPTAMASSAATLDPIATGLTARYGGDIDVRTLTTGPDTTGIAATLTATVAGLCSGTRVVAAGQARGADAVADLATTIGHHQGPIPADRVVAVGLVSDPHRDPATPQLGTPASGQGLAGPRPRDFGELADRVRTLCVEDDPYCATSPQKSPALAAVARVATSIPVEPRPTDPDPNPAPTTPTTTASPASTPTPTPTSATSAAPITGLDPSRVLAQVVTVLDGLSGFTANVPAIVDDLARLPALLGSGDIPGLHQVAGDLNNRFHPLVAMAAGIDLRLVARALTMAAPLDTTGGLAVAAEVVGLLAGLDITRIAAALGRAQEVAWTALAALAAGDPLTALLAVTDLAPVATDLLAGTASAFTGGRLLSLADSYTAPITPTTAGSAAGDPARYGGDTTPNTPAGDHTSATAVLADWFDHAIDHTR</sequence>
<evidence type="ECO:0000313" key="4">
    <source>
        <dbReference type="EMBL" id="MBH0777687.1"/>
    </source>
</evidence>